<comment type="cofactor">
    <cofactor evidence="1">
        <name>Zn(2+)</name>
        <dbReference type="ChEBI" id="CHEBI:29105"/>
    </cofactor>
</comment>
<comment type="similarity">
    <text evidence="2">Belongs to the universal ribosomal protein uS14 family.</text>
</comment>
<dbReference type="GO" id="GO:0002181">
    <property type="term" value="P:cytoplasmic translation"/>
    <property type="evidence" value="ECO:0007669"/>
    <property type="project" value="TreeGrafter"/>
</dbReference>
<dbReference type="NCBIfam" id="NF004424">
    <property type="entry name" value="PRK05766.1"/>
    <property type="match status" value="1"/>
</dbReference>
<dbReference type="GO" id="GO:0003735">
    <property type="term" value="F:structural constituent of ribosome"/>
    <property type="evidence" value="ECO:0007669"/>
    <property type="project" value="InterPro"/>
</dbReference>
<dbReference type="InterPro" id="IPR001209">
    <property type="entry name" value="Ribosomal_uS14"/>
</dbReference>
<dbReference type="PANTHER" id="PTHR12010:SF2">
    <property type="entry name" value="40S RIBOSOMAL PROTEIN S29"/>
    <property type="match status" value="1"/>
</dbReference>
<proteinExistence type="inferred from homology"/>
<gene>
    <name evidence="9" type="ORF">PENVUL_c024G00847</name>
</gene>
<keyword evidence="3" id="KW-0479">Metal-binding</keyword>
<evidence type="ECO:0000256" key="3">
    <source>
        <dbReference type="ARBA" id="ARBA00022723"/>
    </source>
</evidence>
<dbReference type="GO" id="GO:0022627">
    <property type="term" value="C:cytosolic small ribosomal subunit"/>
    <property type="evidence" value="ECO:0007669"/>
    <property type="project" value="TreeGrafter"/>
</dbReference>
<evidence type="ECO:0000313" key="9">
    <source>
        <dbReference type="EMBL" id="OQE05431.1"/>
    </source>
</evidence>
<dbReference type="Gene3D" id="4.10.830.10">
    <property type="entry name" value="30s Ribosomal Protein S14, Chain N"/>
    <property type="match status" value="1"/>
</dbReference>
<evidence type="ECO:0000256" key="7">
    <source>
        <dbReference type="ARBA" id="ARBA00022980"/>
    </source>
</evidence>
<dbReference type="GO" id="GO:0019843">
    <property type="term" value="F:rRNA binding"/>
    <property type="evidence" value="ECO:0007669"/>
    <property type="project" value="UniProtKB-KW"/>
</dbReference>
<dbReference type="GO" id="GO:0008270">
    <property type="term" value="F:zinc ion binding"/>
    <property type="evidence" value="ECO:0007669"/>
    <property type="project" value="InterPro"/>
</dbReference>
<evidence type="ECO:0000256" key="6">
    <source>
        <dbReference type="ARBA" id="ARBA00022884"/>
    </source>
</evidence>
<comment type="caution">
    <text evidence="9">The sequence shown here is derived from an EMBL/GenBank/DDBJ whole genome shotgun (WGS) entry which is preliminary data.</text>
</comment>
<keyword evidence="10" id="KW-1185">Reference proteome</keyword>
<evidence type="ECO:0000313" key="10">
    <source>
        <dbReference type="Proteomes" id="UP000191518"/>
    </source>
</evidence>
<dbReference type="HAMAP" id="MF_01364_A">
    <property type="entry name" value="Ribosomal_uS14_2_A"/>
    <property type="match status" value="1"/>
</dbReference>
<dbReference type="AlphaFoldDB" id="A0A1V6RUI6"/>
<keyword evidence="4" id="KW-0699">rRNA-binding</keyword>
<organism evidence="9 10">
    <name type="scientific">Penicillium vulpinum</name>
    <dbReference type="NCBI Taxonomy" id="29845"/>
    <lineage>
        <taxon>Eukaryota</taxon>
        <taxon>Fungi</taxon>
        <taxon>Dikarya</taxon>
        <taxon>Ascomycota</taxon>
        <taxon>Pezizomycotina</taxon>
        <taxon>Eurotiomycetes</taxon>
        <taxon>Eurotiomycetidae</taxon>
        <taxon>Eurotiales</taxon>
        <taxon>Aspergillaceae</taxon>
        <taxon>Penicillium</taxon>
    </lineage>
</organism>
<keyword evidence="6" id="KW-0694">RNA-binding</keyword>
<evidence type="ECO:0008006" key="11">
    <source>
        <dbReference type="Google" id="ProtNLM"/>
    </source>
</evidence>
<evidence type="ECO:0000256" key="2">
    <source>
        <dbReference type="ARBA" id="ARBA00009083"/>
    </source>
</evidence>
<keyword evidence="5" id="KW-0862">Zinc</keyword>
<evidence type="ECO:0000256" key="1">
    <source>
        <dbReference type="ARBA" id="ARBA00001947"/>
    </source>
</evidence>
<evidence type="ECO:0000256" key="5">
    <source>
        <dbReference type="ARBA" id="ARBA00022833"/>
    </source>
</evidence>
<dbReference type="Proteomes" id="UP000191518">
    <property type="component" value="Unassembled WGS sequence"/>
</dbReference>
<evidence type="ECO:0000256" key="4">
    <source>
        <dbReference type="ARBA" id="ARBA00022730"/>
    </source>
</evidence>
<name>A0A1V6RUI6_9EURO</name>
<dbReference type="FunFam" id="4.10.830.10:FF:000002">
    <property type="entry name" value="40S ribosomal protein S29"/>
    <property type="match status" value="1"/>
</dbReference>
<evidence type="ECO:0000256" key="8">
    <source>
        <dbReference type="ARBA" id="ARBA00023274"/>
    </source>
</evidence>
<keyword evidence="8" id="KW-0687">Ribonucleoprotein</keyword>
<reference evidence="10" key="1">
    <citation type="journal article" date="2017" name="Nat. Microbiol.">
        <title>Global analysis of biosynthetic gene clusters reveals vast potential of secondary metabolite production in Penicillium species.</title>
        <authorList>
            <person name="Nielsen J.C."/>
            <person name="Grijseels S."/>
            <person name="Prigent S."/>
            <person name="Ji B."/>
            <person name="Dainat J."/>
            <person name="Nielsen K.F."/>
            <person name="Frisvad J.C."/>
            <person name="Workman M."/>
            <person name="Nielsen J."/>
        </authorList>
    </citation>
    <scope>NUCLEOTIDE SEQUENCE [LARGE SCALE GENOMIC DNA]</scope>
    <source>
        <strain evidence="10">IBT 29486</strain>
    </source>
</reference>
<dbReference type="InterPro" id="IPR023676">
    <property type="entry name" value="Ribosomal_uS14_arc"/>
</dbReference>
<dbReference type="PROSITE" id="PS00527">
    <property type="entry name" value="RIBOSOMAL_S14"/>
    <property type="match status" value="1"/>
</dbReference>
<dbReference type="InterPro" id="IPR039744">
    <property type="entry name" value="RIbosomal_uS14_euk_arc"/>
</dbReference>
<dbReference type="InterPro" id="IPR043140">
    <property type="entry name" value="Ribosomal_uS14_sf"/>
</dbReference>
<keyword evidence="7" id="KW-0689">Ribosomal protein</keyword>
<dbReference type="EMBL" id="MDYP01000024">
    <property type="protein sequence ID" value="OQE05431.1"/>
    <property type="molecule type" value="Genomic_DNA"/>
</dbReference>
<dbReference type="InterPro" id="IPR018271">
    <property type="entry name" value="Ribosomal_uS14_CS"/>
</dbReference>
<protein>
    <recommendedName>
        <fullName evidence="11">40S ribosomal protein S29</fullName>
    </recommendedName>
</protein>
<accession>A0A1V6RUI6</accession>
<sequence length="196" mass="21991">MTHESVWYSRPRKYGKGSRECRVCSHRAGLIRKYGMNICRQCFREKSTDIGFTKVRFNPTLDNPIRSHSNATQPQFFDMKIQSTIDKSANATTTHAQYKNTTLTTSFSTYSTAKRSKKLTPSSRTVRIHEIHLRTQLDYGSVQWSNVSDELKNGVFDVFLAVQLARDLDVGESAACAAILASGFGVAFDVWPGGPI</sequence>
<dbReference type="Pfam" id="PF00253">
    <property type="entry name" value="Ribosomal_S14"/>
    <property type="match status" value="1"/>
</dbReference>
<dbReference type="PANTHER" id="PTHR12010">
    <property type="entry name" value="40S RIBOSOMAL PROTEIN S29"/>
    <property type="match status" value="1"/>
</dbReference>
<dbReference type="STRING" id="29845.A0A1V6RUI6"/>